<comment type="caution">
    <text evidence="1">The sequence shown here is derived from an EMBL/GenBank/DDBJ whole genome shotgun (WGS) entry which is preliminary data.</text>
</comment>
<dbReference type="Proteomes" id="UP000176308">
    <property type="component" value="Unassembled WGS sequence"/>
</dbReference>
<reference evidence="1 2" key="1">
    <citation type="journal article" date="2016" name="Nat. Commun.">
        <title>Thousands of microbial genomes shed light on interconnected biogeochemical processes in an aquifer system.</title>
        <authorList>
            <person name="Anantharaman K."/>
            <person name="Brown C.T."/>
            <person name="Hug L.A."/>
            <person name="Sharon I."/>
            <person name="Castelle C.J."/>
            <person name="Probst A.J."/>
            <person name="Thomas B.C."/>
            <person name="Singh A."/>
            <person name="Wilkins M.J."/>
            <person name="Karaoz U."/>
            <person name="Brodie E.L."/>
            <person name="Williams K.H."/>
            <person name="Hubbard S.S."/>
            <person name="Banfield J.F."/>
        </authorList>
    </citation>
    <scope>NUCLEOTIDE SEQUENCE [LARGE SCALE GENOMIC DNA]</scope>
</reference>
<proteinExistence type="predicted"/>
<evidence type="ECO:0000313" key="2">
    <source>
        <dbReference type="Proteomes" id="UP000176308"/>
    </source>
</evidence>
<evidence type="ECO:0000313" key="1">
    <source>
        <dbReference type="EMBL" id="OGZ70751.1"/>
    </source>
</evidence>
<accession>A0A1G2I882</accession>
<dbReference type="AlphaFoldDB" id="A0A1G2I882"/>
<dbReference type="EMBL" id="MHOX01000020">
    <property type="protein sequence ID" value="OGZ70751.1"/>
    <property type="molecule type" value="Genomic_DNA"/>
</dbReference>
<gene>
    <name evidence="1" type="ORF">A2904_02485</name>
</gene>
<organism evidence="1 2">
    <name type="scientific">Candidatus Staskawiczbacteria bacterium RIFCSPLOWO2_01_FULL_33_9</name>
    <dbReference type="NCBI Taxonomy" id="1802211"/>
    <lineage>
        <taxon>Bacteria</taxon>
        <taxon>Candidatus Staskawicziibacteriota</taxon>
    </lineage>
</organism>
<name>A0A1G2I882_9BACT</name>
<protein>
    <submittedName>
        <fullName evidence="1">Uncharacterized protein</fullName>
    </submittedName>
</protein>
<sequence>MNIGTKVKVGKVSTEGWVNQYFAERQKTIPSSSVGEIIDIWKDGQFMIRFQDVKETAWTVTYDGFAPYFKKGWNIATYHIEELEPLPSIDEVEKHQFQFELDKLKGYFKGD</sequence>